<keyword evidence="2" id="KW-0472">Membrane</keyword>
<dbReference type="PROSITE" id="PS50850">
    <property type="entry name" value="MFS"/>
    <property type="match status" value="1"/>
</dbReference>
<dbReference type="EMBL" id="JBFDAA010000013">
    <property type="protein sequence ID" value="KAL1122715.1"/>
    <property type="molecule type" value="Genomic_DNA"/>
</dbReference>
<evidence type="ECO:0000313" key="5">
    <source>
        <dbReference type="Proteomes" id="UP001558652"/>
    </source>
</evidence>
<name>A0ABD0Y5P9_9HEMI</name>
<dbReference type="InterPro" id="IPR050327">
    <property type="entry name" value="Proton-linked_MCT"/>
</dbReference>
<proteinExistence type="predicted"/>
<comment type="caution">
    <text evidence="4">The sequence shown here is derived from an EMBL/GenBank/DDBJ whole genome shotgun (WGS) entry which is preliminary data.</text>
</comment>
<keyword evidence="2" id="KW-1133">Transmembrane helix</keyword>
<accession>A0ABD0Y5P9</accession>
<feature type="transmembrane region" description="Helical" evidence="2">
    <location>
        <begin position="55"/>
        <end position="74"/>
    </location>
</feature>
<dbReference type="AlphaFoldDB" id="A0ABD0Y5P9"/>
<reference evidence="4 5" key="1">
    <citation type="submission" date="2024-07" db="EMBL/GenBank/DDBJ databases">
        <title>Chromosome-level genome assembly of the water stick insect Ranatra chinensis (Heteroptera: Nepidae).</title>
        <authorList>
            <person name="Liu X."/>
        </authorList>
    </citation>
    <scope>NUCLEOTIDE SEQUENCE [LARGE SCALE GENOMIC DNA]</scope>
    <source>
        <strain evidence="4">Cailab_2021Rc</strain>
        <tissue evidence="4">Muscle</tissue>
    </source>
</reference>
<feature type="domain" description="Major facilitator superfamily (MFS) profile" evidence="3">
    <location>
        <begin position="1"/>
        <end position="125"/>
    </location>
</feature>
<comment type="subcellular location">
    <subcellularLocation>
        <location evidence="1">Membrane</location>
        <topology evidence="1">Multi-pass membrane protein</topology>
    </subcellularLocation>
</comment>
<dbReference type="Gene3D" id="1.20.1250.20">
    <property type="entry name" value="MFS general substrate transporter like domains"/>
    <property type="match status" value="1"/>
</dbReference>
<dbReference type="InterPro" id="IPR020846">
    <property type="entry name" value="MFS_dom"/>
</dbReference>
<keyword evidence="2" id="KW-0812">Transmembrane</keyword>
<feature type="transmembrane region" description="Helical" evidence="2">
    <location>
        <begin position="86"/>
        <end position="108"/>
    </location>
</feature>
<dbReference type="GO" id="GO:0016020">
    <property type="term" value="C:membrane"/>
    <property type="evidence" value="ECO:0007669"/>
    <property type="project" value="UniProtKB-SubCell"/>
</dbReference>
<evidence type="ECO:0000259" key="3">
    <source>
        <dbReference type="PROSITE" id="PS50850"/>
    </source>
</evidence>
<evidence type="ECO:0000256" key="2">
    <source>
        <dbReference type="SAM" id="Phobius"/>
    </source>
</evidence>
<sequence length="125" mass="13383">MSTLDAMINFSGLFVGPLIKAWSFRRVAILGGLLSSAALVATSRATTMLHIITTYGIIGGLGFGLATASTFVALNSYFRQKRGQAVGLAMAGTATGFMAMPQAIRYIISANYIYKTRVVSILYFK</sequence>
<protein>
    <recommendedName>
        <fullName evidence="3">Major facilitator superfamily (MFS) profile domain-containing protein</fullName>
    </recommendedName>
</protein>
<dbReference type="PANTHER" id="PTHR11360:SF163">
    <property type="entry name" value="MONOCARBOXYLATE TRANSPORTER 9-LIKE PROTEIN"/>
    <property type="match status" value="1"/>
</dbReference>
<keyword evidence="5" id="KW-1185">Reference proteome</keyword>
<dbReference type="Proteomes" id="UP001558652">
    <property type="component" value="Unassembled WGS sequence"/>
</dbReference>
<dbReference type="PANTHER" id="PTHR11360">
    <property type="entry name" value="MONOCARBOXYLATE TRANSPORTER"/>
    <property type="match status" value="1"/>
</dbReference>
<dbReference type="SUPFAM" id="SSF103473">
    <property type="entry name" value="MFS general substrate transporter"/>
    <property type="match status" value="1"/>
</dbReference>
<evidence type="ECO:0000313" key="4">
    <source>
        <dbReference type="EMBL" id="KAL1122715.1"/>
    </source>
</evidence>
<gene>
    <name evidence="4" type="ORF">AAG570_003042</name>
</gene>
<evidence type="ECO:0000256" key="1">
    <source>
        <dbReference type="ARBA" id="ARBA00004141"/>
    </source>
</evidence>
<dbReference type="InterPro" id="IPR036259">
    <property type="entry name" value="MFS_trans_sf"/>
</dbReference>
<organism evidence="4 5">
    <name type="scientific">Ranatra chinensis</name>
    <dbReference type="NCBI Taxonomy" id="642074"/>
    <lineage>
        <taxon>Eukaryota</taxon>
        <taxon>Metazoa</taxon>
        <taxon>Ecdysozoa</taxon>
        <taxon>Arthropoda</taxon>
        <taxon>Hexapoda</taxon>
        <taxon>Insecta</taxon>
        <taxon>Pterygota</taxon>
        <taxon>Neoptera</taxon>
        <taxon>Paraneoptera</taxon>
        <taxon>Hemiptera</taxon>
        <taxon>Heteroptera</taxon>
        <taxon>Panheteroptera</taxon>
        <taxon>Nepomorpha</taxon>
        <taxon>Nepidae</taxon>
        <taxon>Ranatrinae</taxon>
        <taxon>Ranatra</taxon>
    </lineage>
</organism>